<comment type="caution">
    <text evidence="3">The sequence shown here is derived from an EMBL/GenBank/DDBJ whole genome shotgun (WGS) entry which is preliminary data.</text>
</comment>
<keyword evidence="1" id="KW-0009">Actin-binding</keyword>
<evidence type="ECO:0000259" key="2">
    <source>
        <dbReference type="PROSITE" id="PS51456"/>
    </source>
</evidence>
<organism evidence="3 4">
    <name type="scientific">Xenoophorus captivus</name>
    <dbReference type="NCBI Taxonomy" id="1517983"/>
    <lineage>
        <taxon>Eukaryota</taxon>
        <taxon>Metazoa</taxon>
        <taxon>Chordata</taxon>
        <taxon>Craniata</taxon>
        <taxon>Vertebrata</taxon>
        <taxon>Euteleostomi</taxon>
        <taxon>Actinopterygii</taxon>
        <taxon>Neopterygii</taxon>
        <taxon>Teleostei</taxon>
        <taxon>Neoteleostei</taxon>
        <taxon>Acanthomorphata</taxon>
        <taxon>Ovalentaria</taxon>
        <taxon>Atherinomorphae</taxon>
        <taxon>Cyprinodontiformes</taxon>
        <taxon>Goodeidae</taxon>
        <taxon>Xenoophorus</taxon>
    </lineage>
</organism>
<dbReference type="InterPro" id="IPR051567">
    <property type="entry name" value="Unconventional_Myosin_ATPase"/>
</dbReference>
<reference evidence="3 4" key="1">
    <citation type="submission" date="2021-06" db="EMBL/GenBank/DDBJ databases">
        <authorList>
            <person name="Palmer J.M."/>
        </authorList>
    </citation>
    <scope>NUCLEOTIDE SEQUENCE [LARGE SCALE GENOMIC DNA]</scope>
    <source>
        <strain evidence="3 4">XC_2019</strain>
        <tissue evidence="3">Muscle</tissue>
    </source>
</reference>
<dbReference type="PROSITE" id="PS51456">
    <property type="entry name" value="MYOSIN_MOTOR"/>
    <property type="match status" value="1"/>
</dbReference>
<gene>
    <name evidence="3" type="ORF">XENOCAPTIV_003011</name>
</gene>
<evidence type="ECO:0000313" key="3">
    <source>
        <dbReference type="EMBL" id="MEQ2190633.1"/>
    </source>
</evidence>
<name>A0ABV0Q518_9TELE</name>
<dbReference type="InterPro" id="IPR001609">
    <property type="entry name" value="Myosin_head_motor_dom-like"/>
</dbReference>
<comment type="caution">
    <text evidence="1">Lacks conserved residue(s) required for the propagation of feature annotation.</text>
</comment>
<protein>
    <recommendedName>
        <fullName evidence="2">Myosin motor domain-containing protein</fullName>
    </recommendedName>
</protein>
<keyword evidence="1" id="KW-0505">Motor protein</keyword>
<keyword evidence="4" id="KW-1185">Reference proteome</keyword>
<dbReference type="SMART" id="SM00242">
    <property type="entry name" value="MYSc"/>
    <property type="match status" value="1"/>
</dbReference>
<sequence>MMNVCPHVCVSLQVEGQEAALVVSAQEIRVVAELLQVSPEMDSALDARDAVAKILYSLLFSWLTERIDGRVYPRNEALSISILDIFGFEEEYMREQIQWQQQPFSNNQACLDLIAAKPYGILRILDDQCGFPQKCHYHHGNDPLYAKPKMPLPEFTLKHYAGKVTYQVHKFLDKNFDLVRQDVLDLFIQSRNRVRTHQPYL</sequence>
<dbReference type="Gene3D" id="1.20.58.530">
    <property type="match status" value="1"/>
</dbReference>
<dbReference type="PANTHER" id="PTHR22692:SF21">
    <property type="entry name" value="MYOSIN XVA"/>
    <property type="match status" value="1"/>
</dbReference>
<evidence type="ECO:0000313" key="4">
    <source>
        <dbReference type="Proteomes" id="UP001434883"/>
    </source>
</evidence>
<dbReference type="Gene3D" id="1.20.120.720">
    <property type="entry name" value="Myosin VI head, motor domain, U50 subdomain"/>
    <property type="match status" value="1"/>
</dbReference>
<dbReference type="Proteomes" id="UP001434883">
    <property type="component" value="Unassembled WGS sequence"/>
</dbReference>
<dbReference type="PANTHER" id="PTHR22692">
    <property type="entry name" value="MYOSIN VII, XV"/>
    <property type="match status" value="1"/>
</dbReference>
<feature type="domain" description="Myosin motor" evidence="2">
    <location>
        <begin position="1"/>
        <end position="201"/>
    </location>
</feature>
<dbReference type="SUPFAM" id="SSF52540">
    <property type="entry name" value="P-loop containing nucleoside triphosphate hydrolases"/>
    <property type="match status" value="1"/>
</dbReference>
<dbReference type="Pfam" id="PF00063">
    <property type="entry name" value="Myosin_head"/>
    <property type="match status" value="2"/>
</dbReference>
<accession>A0ABV0Q518</accession>
<keyword evidence="1" id="KW-0518">Myosin</keyword>
<dbReference type="EMBL" id="JAHRIN010000129">
    <property type="protein sequence ID" value="MEQ2190633.1"/>
    <property type="molecule type" value="Genomic_DNA"/>
</dbReference>
<feature type="non-terminal residue" evidence="3">
    <location>
        <position position="201"/>
    </location>
</feature>
<dbReference type="InterPro" id="IPR027417">
    <property type="entry name" value="P-loop_NTPase"/>
</dbReference>
<comment type="similarity">
    <text evidence="1">Belongs to the TRAFAC class myosin-kinesin ATPase superfamily. Myosin family.</text>
</comment>
<evidence type="ECO:0000256" key="1">
    <source>
        <dbReference type="PROSITE-ProRule" id="PRU00782"/>
    </source>
</evidence>
<proteinExistence type="inferred from homology"/>